<dbReference type="InterPro" id="IPR005515">
    <property type="entry name" value="VOMI"/>
</dbReference>
<keyword evidence="2" id="KW-1185">Reference proteome</keyword>
<accession>A0ABN9M8U1</accession>
<dbReference type="PANTHER" id="PTHR18841:SF0">
    <property type="entry name" value="VITELLINE MEMBRANE OUTER LAYER 1 HOMOLOG A-RELATED"/>
    <property type="match status" value="1"/>
</dbReference>
<sequence length="145" mass="15887">MTENDDKEHIKMEKQLGSKGDDTALNGIKLYCTYCTSTDVVGTITSTVGQWGDWTPISWCPRGNYIRFALRVEKPQGDGDDTAASSVKMGCSDNSNVEGHNGHWGEFGKWSGICRLGICGIRTRVEKALGRGDDTALNDVQFECC</sequence>
<gene>
    <name evidence="1" type="ORF">RIMI_LOCUS17721153</name>
</gene>
<dbReference type="SUPFAM" id="SSF51092">
    <property type="entry name" value="Vitelline membrane outer protein-I (VMO-I)"/>
    <property type="match status" value="1"/>
</dbReference>
<dbReference type="Pfam" id="PF03762">
    <property type="entry name" value="VOMI"/>
    <property type="match status" value="1"/>
</dbReference>
<dbReference type="Proteomes" id="UP001176940">
    <property type="component" value="Unassembled WGS sequence"/>
</dbReference>
<proteinExistence type="predicted"/>
<dbReference type="InterPro" id="IPR036706">
    <property type="entry name" value="VOMI_sf"/>
</dbReference>
<reference evidence="1" key="1">
    <citation type="submission" date="2023-07" db="EMBL/GenBank/DDBJ databases">
        <authorList>
            <person name="Stuckert A."/>
        </authorList>
    </citation>
    <scope>NUCLEOTIDE SEQUENCE</scope>
</reference>
<name>A0ABN9M8U1_9NEOB</name>
<dbReference type="EMBL" id="CAUEEQ010052376">
    <property type="protein sequence ID" value="CAJ0961367.1"/>
    <property type="molecule type" value="Genomic_DNA"/>
</dbReference>
<evidence type="ECO:0000313" key="1">
    <source>
        <dbReference type="EMBL" id="CAJ0961367.1"/>
    </source>
</evidence>
<protein>
    <recommendedName>
        <fullName evidence="3">Vitelline membrane outer layer protein 1 homolog</fullName>
    </recommendedName>
</protein>
<dbReference type="Gene3D" id="2.100.10.20">
    <property type="entry name" value="Vitelline membrane outer layer protein I (VOMI)"/>
    <property type="match status" value="1"/>
</dbReference>
<evidence type="ECO:0008006" key="3">
    <source>
        <dbReference type="Google" id="ProtNLM"/>
    </source>
</evidence>
<comment type="caution">
    <text evidence="1">The sequence shown here is derived from an EMBL/GenBank/DDBJ whole genome shotgun (WGS) entry which is preliminary data.</text>
</comment>
<organism evidence="1 2">
    <name type="scientific">Ranitomeya imitator</name>
    <name type="common">mimic poison frog</name>
    <dbReference type="NCBI Taxonomy" id="111125"/>
    <lineage>
        <taxon>Eukaryota</taxon>
        <taxon>Metazoa</taxon>
        <taxon>Chordata</taxon>
        <taxon>Craniata</taxon>
        <taxon>Vertebrata</taxon>
        <taxon>Euteleostomi</taxon>
        <taxon>Amphibia</taxon>
        <taxon>Batrachia</taxon>
        <taxon>Anura</taxon>
        <taxon>Neobatrachia</taxon>
        <taxon>Hyloidea</taxon>
        <taxon>Dendrobatidae</taxon>
        <taxon>Dendrobatinae</taxon>
        <taxon>Ranitomeya</taxon>
    </lineage>
</organism>
<dbReference type="PANTHER" id="PTHR18841">
    <property type="entry name" value="VITELLINE MEMBRANE OUTER LAYER PROTEIN I-RELATED"/>
    <property type="match status" value="1"/>
</dbReference>
<evidence type="ECO:0000313" key="2">
    <source>
        <dbReference type="Proteomes" id="UP001176940"/>
    </source>
</evidence>